<protein>
    <recommendedName>
        <fullName evidence="3">DH domain-containing protein</fullName>
    </recommendedName>
</protein>
<dbReference type="AlphaFoldDB" id="A0AA39LP82"/>
<dbReference type="InterPro" id="IPR051336">
    <property type="entry name" value="RhoGEF_Guanine_NuclExch_SF"/>
</dbReference>
<dbReference type="GO" id="GO:0005085">
    <property type="term" value="F:guanyl-nucleotide exchange factor activity"/>
    <property type="evidence" value="ECO:0007669"/>
    <property type="project" value="UniProtKB-KW"/>
</dbReference>
<accession>A0AA39LP82</accession>
<dbReference type="PROSITE" id="PS50010">
    <property type="entry name" value="DH_2"/>
    <property type="match status" value="1"/>
</dbReference>
<name>A0AA39LP82_9BILA</name>
<dbReference type="PANTHER" id="PTHR22826">
    <property type="entry name" value="RHO GUANINE EXCHANGE FACTOR-RELATED"/>
    <property type="match status" value="1"/>
</dbReference>
<evidence type="ECO:0000259" key="3">
    <source>
        <dbReference type="PROSITE" id="PS50010"/>
    </source>
</evidence>
<dbReference type="Gene3D" id="1.20.900.10">
    <property type="entry name" value="Dbl homology (DH) domain"/>
    <property type="match status" value="1"/>
</dbReference>
<dbReference type="GO" id="GO:0005737">
    <property type="term" value="C:cytoplasm"/>
    <property type="evidence" value="ECO:0007669"/>
    <property type="project" value="TreeGrafter"/>
</dbReference>
<gene>
    <name evidence="4" type="ORF">QR680_017482</name>
</gene>
<dbReference type="Proteomes" id="UP001175271">
    <property type="component" value="Unassembled WGS sequence"/>
</dbReference>
<dbReference type="PANTHER" id="PTHR22826:SF211">
    <property type="entry name" value="LD43457P"/>
    <property type="match status" value="1"/>
</dbReference>
<dbReference type="InterPro" id="IPR035899">
    <property type="entry name" value="DBL_dom_sf"/>
</dbReference>
<evidence type="ECO:0000313" key="4">
    <source>
        <dbReference type="EMBL" id="KAK0404508.1"/>
    </source>
</evidence>
<feature type="domain" description="DH" evidence="3">
    <location>
        <begin position="86"/>
        <end position="239"/>
    </location>
</feature>
<organism evidence="4 5">
    <name type="scientific">Steinernema hermaphroditum</name>
    <dbReference type="NCBI Taxonomy" id="289476"/>
    <lineage>
        <taxon>Eukaryota</taxon>
        <taxon>Metazoa</taxon>
        <taxon>Ecdysozoa</taxon>
        <taxon>Nematoda</taxon>
        <taxon>Chromadorea</taxon>
        <taxon>Rhabditida</taxon>
        <taxon>Tylenchina</taxon>
        <taxon>Panagrolaimomorpha</taxon>
        <taxon>Strongyloidoidea</taxon>
        <taxon>Steinernematidae</taxon>
        <taxon>Steinernema</taxon>
    </lineage>
</organism>
<dbReference type="InterPro" id="IPR000219">
    <property type="entry name" value="DH_dom"/>
</dbReference>
<sequence>MKRSSLRWLEVFSTTPAALLRFSAELLSRLLNSFSPYVDLSKLSAEAMSRLSAVWSRILPHSMRRQESITEKPCRTFEVPRMEGGAARFVVGEFVRTEIAYIDDLDSVLTFYVEPFESPASSNLIPQTLHGRSKSISLHRELAFSSSGDYEDTIVEIAAKLVHEKERFLRVYLRRTRLTSREVMSHDLSLDSFLLKPVQRLTKYQLLLEELGKKCESHRCLLSAALASVRDLLLEINVSMQKPLIRGFLGRLEEFGRLCLQTACSVRAFNSKNCRIITTEAHSSSLRTRDHNLQGEGQCAEADGALLGAQGAHSGGVHGFRRVFGVIHRMLRCLGCPEATEILDRRGRRRCSTECHSEVRRNDGSSLRGCSNKKFFCRHAQKSPCRSEAALCRPSFEPFHQTDDVRTVGRLSIDEEKHLKGAEAVQLLVVLYVMYEIYNQIYGAEGWPTSKTATSTTGTPTAATSTADAPAAAASTAAVSTTGAPTAAASKTATSPIATAAPVAAPEPSVPTPNPASVRTGIENSKMGSVRAPLSSRNHLRNAIGTVIASEKSNKSIRTGMTPRAITPRDGPIRPATPRSIVTAVKAPSMRS</sequence>
<dbReference type="EMBL" id="JAUCMV010000004">
    <property type="protein sequence ID" value="KAK0404508.1"/>
    <property type="molecule type" value="Genomic_DNA"/>
</dbReference>
<dbReference type="SMART" id="SM00325">
    <property type="entry name" value="RhoGEF"/>
    <property type="match status" value="1"/>
</dbReference>
<feature type="region of interest" description="Disordered" evidence="2">
    <location>
        <begin position="448"/>
        <end position="468"/>
    </location>
</feature>
<evidence type="ECO:0000313" key="5">
    <source>
        <dbReference type="Proteomes" id="UP001175271"/>
    </source>
</evidence>
<evidence type="ECO:0000256" key="2">
    <source>
        <dbReference type="SAM" id="MobiDB-lite"/>
    </source>
</evidence>
<reference evidence="4" key="1">
    <citation type="submission" date="2023-06" db="EMBL/GenBank/DDBJ databases">
        <title>Genomic analysis of the entomopathogenic nematode Steinernema hermaphroditum.</title>
        <authorList>
            <person name="Schwarz E.M."/>
            <person name="Heppert J.K."/>
            <person name="Baniya A."/>
            <person name="Schwartz H.T."/>
            <person name="Tan C.-H."/>
            <person name="Antoshechkin I."/>
            <person name="Sternberg P.W."/>
            <person name="Goodrich-Blair H."/>
            <person name="Dillman A.R."/>
        </authorList>
    </citation>
    <scope>NUCLEOTIDE SEQUENCE</scope>
    <source>
        <strain evidence="4">PS9179</strain>
        <tissue evidence="4">Whole animal</tissue>
    </source>
</reference>
<evidence type="ECO:0000256" key="1">
    <source>
        <dbReference type="ARBA" id="ARBA00022658"/>
    </source>
</evidence>
<comment type="caution">
    <text evidence="4">The sequence shown here is derived from an EMBL/GenBank/DDBJ whole genome shotgun (WGS) entry which is preliminary data.</text>
</comment>
<feature type="region of interest" description="Disordered" evidence="2">
    <location>
        <begin position="559"/>
        <end position="580"/>
    </location>
</feature>
<dbReference type="SUPFAM" id="SSF48065">
    <property type="entry name" value="DBL homology domain (DH-domain)"/>
    <property type="match status" value="1"/>
</dbReference>
<keyword evidence="5" id="KW-1185">Reference proteome</keyword>
<dbReference type="Pfam" id="PF00621">
    <property type="entry name" value="RhoGEF"/>
    <property type="match status" value="1"/>
</dbReference>
<keyword evidence="1" id="KW-0344">Guanine-nucleotide releasing factor</keyword>
<proteinExistence type="predicted"/>